<accession>A0ABY0QH91</accession>
<dbReference type="RefSeq" id="WP_091977194.1">
    <property type="nucleotide sequence ID" value="NZ_LT629693.1"/>
</dbReference>
<name>A0ABY0QH91_9BRAD</name>
<evidence type="ECO:0000313" key="2">
    <source>
        <dbReference type="Proteomes" id="UP000198803"/>
    </source>
</evidence>
<gene>
    <name evidence="1" type="ORF">SAMN05444163_8072</name>
</gene>
<protein>
    <recommendedName>
        <fullName evidence="3">Transcriptional regulator</fullName>
    </recommendedName>
</protein>
<proteinExistence type="predicted"/>
<dbReference type="EMBL" id="LT629693">
    <property type="protein sequence ID" value="SDK42225.1"/>
    <property type="molecule type" value="Genomic_DNA"/>
</dbReference>
<evidence type="ECO:0000313" key="1">
    <source>
        <dbReference type="EMBL" id="SDK42225.1"/>
    </source>
</evidence>
<dbReference type="Proteomes" id="UP000198803">
    <property type="component" value="Chromosome I"/>
</dbReference>
<organism evidence="1 2">
    <name type="scientific">Bradyrhizobium ottawaense</name>
    <dbReference type="NCBI Taxonomy" id="931866"/>
    <lineage>
        <taxon>Bacteria</taxon>
        <taxon>Pseudomonadati</taxon>
        <taxon>Pseudomonadota</taxon>
        <taxon>Alphaproteobacteria</taxon>
        <taxon>Hyphomicrobiales</taxon>
        <taxon>Nitrobacteraceae</taxon>
        <taxon>Bradyrhizobium</taxon>
    </lineage>
</organism>
<keyword evidence="2" id="KW-1185">Reference proteome</keyword>
<reference evidence="1 2" key="1">
    <citation type="submission" date="2016-10" db="EMBL/GenBank/DDBJ databases">
        <authorList>
            <person name="Varghese N."/>
            <person name="Submissions S."/>
        </authorList>
    </citation>
    <scope>NUCLEOTIDE SEQUENCE [LARGE SCALE GENOMIC DNA]</scope>
    <source>
        <strain evidence="1 2">GAS524</strain>
    </source>
</reference>
<sequence>MTDSDIEKRKTALREALRRKPGTGLRVTIDTLLAAAELVKAEEAEPLEIGREIWIRLPV</sequence>
<evidence type="ECO:0008006" key="3">
    <source>
        <dbReference type="Google" id="ProtNLM"/>
    </source>
</evidence>